<evidence type="ECO:0000256" key="6">
    <source>
        <dbReference type="ARBA" id="ARBA00022801"/>
    </source>
</evidence>
<dbReference type="Gene3D" id="3.20.20.140">
    <property type="entry name" value="Metal-dependent hydrolases"/>
    <property type="match status" value="1"/>
</dbReference>
<dbReference type="Pfam" id="PF00962">
    <property type="entry name" value="A_deaminase"/>
    <property type="match status" value="1"/>
</dbReference>
<evidence type="ECO:0000256" key="1">
    <source>
        <dbReference type="ARBA" id="ARBA00001947"/>
    </source>
</evidence>
<evidence type="ECO:0000256" key="4">
    <source>
        <dbReference type="ARBA" id="ARBA00018099"/>
    </source>
</evidence>
<dbReference type="GO" id="GO:0006154">
    <property type="term" value="P:adenosine catabolic process"/>
    <property type="evidence" value="ECO:0007669"/>
    <property type="project" value="TreeGrafter"/>
</dbReference>
<sequence>MSEVSSWRIADGEEGARPARSWRQLPMVELHVHLDGAFDPLVLWEAVQAEEAGALPGEISMAWDASERLPIRERVQRCASAAEYHELVTCRGRQSLHQMLRCFETFLPSVRGRLALIERLAEAFCARQAASNVAYTEVRYSPHLLAEGGAMSGEGAAAIDPLPVLDAVTRGLRAGCARHAIVVNQILCAISFQPGWADSVVDLAHARRDDRPCAVVGIDIAAGEDALDAAVDARSHAAHAAAFARAARLGVPATVHAGEEGGASNVFAAVREFGARRIGHGYAAACDAAHVRELTAAGVHFEVCPTSSFCTSGWVAPPEGDGDAADWRAHPLRALIDAGASVSISTDDPAIFDTTLEAEYALCEVQIGVSAAQLVECVLCAARAAFTTDDERAALCERIAAAARAQGLGAVR</sequence>
<proteinExistence type="inferred from homology"/>
<dbReference type="OrthoDB" id="272271at2759"/>
<evidence type="ECO:0000256" key="7">
    <source>
        <dbReference type="ARBA" id="ARBA00022833"/>
    </source>
</evidence>
<keyword evidence="10" id="KW-1185">Reference proteome</keyword>
<evidence type="ECO:0000259" key="8">
    <source>
        <dbReference type="Pfam" id="PF00962"/>
    </source>
</evidence>
<dbReference type="GO" id="GO:0009897">
    <property type="term" value="C:external side of plasma membrane"/>
    <property type="evidence" value="ECO:0007669"/>
    <property type="project" value="TreeGrafter"/>
</dbReference>
<keyword evidence="7" id="KW-0862">Zinc</keyword>
<dbReference type="OMA" id="INGNDEW"/>
<dbReference type="PANTHER" id="PTHR11409:SF43">
    <property type="entry name" value="ADENOSINE DEAMINASE"/>
    <property type="match status" value="1"/>
</dbReference>
<dbReference type="PANTHER" id="PTHR11409">
    <property type="entry name" value="ADENOSINE DEAMINASE"/>
    <property type="match status" value="1"/>
</dbReference>
<dbReference type="EC" id="3.5.4.4" evidence="3"/>
<protein>
    <recommendedName>
        <fullName evidence="4">Adenosine deaminase</fullName>
        <ecNumber evidence="3">3.5.4.4</ecNumber>
    </recommendedName>
</protein>
<dbReference type="GO" id="GO:0046872">
    <property type="term" value="F:metal ion binding"/>
    <property type="evidence" value="ECO:0007669"/>
    <property type="project" value="UniProtKB-KW"/>
</dbReference>
<dbReference type="InterPro" id="IPR006650">
    <property type="entry name" value="A/AMP_deam_AS"/>
</dbReference>
<comment type="similarity">
    <text evidence="2">Belongs to the metallo-dependent hydrolases superfamily. Adenosine and AMP deaminases family.</text>
</comment>
<dbReference type="AlphaFoldDB" id="A0A8J6C6R0"/>
<dbReference type="Proteomes" id="UP000751190">
    <property type="component" value="Unassembled WGS sequence"/>
</dbReference>
<evidence type="ECO:0000256" key="5">
    <source>
        <dbReference type="ARBA" id="ARBA00022723"/>
    </source>
</evidence>
<accession>A0A8J6C6R0</accession>
<evidence type="ECO:0000256" key="3">
    <source>
        <dbReference type="ARBA" id="ARBA00012784"/>
    </source>
</evidence>
<keyword evidence="6" id="KW-0378">Hydrolase</keyword>
<dbReference type="InterPro" id="IPR032466">
    <property type="entry name" value="Metal_Hydrolase"/>
</dbReference>
<evidence type="ECO:0000256" key="2">
    <source>
        <dbReference type="ARBA" id="ARBA00006676"/>
    </source>
</evidence>
<dbReference type="EMBL" id="JAGTXO010000022">
    <property type="protein sequence ID" value="KAG8462144.1"/>
    <property type="molecule type" value="Genomic_DNA"/>
</dbReference>
<evidence type="ECO:0000313" key="10">
    <source>
        <dbReference type="Proteomes" id="UP000751190"/>
    </source>
</evidence>
<name>A0A8J6C6R0_DIALT</name>
<dbReference type="GO" id="GO:0009168">
    <property type="term" value="P:purine ribonucleoside monophosphate biosynthetic process"/>
    <property type="evidence" value="ECO:0007669"/>
    <property type="project" value="InterPro"/>
</dbReference>
<dbReference type="GO" id="GO:0004000">
    <property type="term" value="F:adenosine deaminase activity"/>
    <property type="evidence" value="ECO:0007669"/>
    <property type="project" value="UniProtKB-ARBA"/>
</dbReference>
<comment type="caution">
    <text evidence="9">The sequence shown here is derived from an EMBL/GenBank/DDBJ whole genome shotgun (WGS) entry which is preliminary data.</text>
</comment>
<dbReference type="InterPro" id="IPR006330">
    <property type="entry name" value="Ado/ade_deaminase"/>
</dbReference>
<reference evidence="9" key="1">
    <citation type="submission" date="2021-05" db="EMBL/GenBank/DDBJ databases">
        <title>The genome of the haptophyte Pavlova lutheri (Diacronema luteri, Pavlovales) - a model for lipid biosynthesis in eukaryotic algae.</title>
        <authorList>
            <person name="Hulatt C.J."/>
            <person name="Posewitz M.C."/>
        </authorList>
    </citation>
    <scope>NUCLEOTIDE SEQUENCE</scope>
    <source>
        <strain evidence="9">NIVA-4/92</strain>
    </source>
</reference>
<gene>
    <name evidence="9" type="ORF">KFE25_011594</name>
</gene>
<dbReference type="SUPFAM" id="SSF51556">
    <property type="entry name" value="Metallo-dependent hydrolases"/>
    <property type="match status" value="1"/>
</dbReference>
<dbReference type="GO" id="GO:0060169">
    <property type="term" value="P:negative regulation of adenosine receptor signaling pathway"/>
    <property type="evidence" value="ECO:0007669"/>
    <property type="project" value="TreeGrafter"/>
</dbReference>
<dbReference type="GO" id="GO:0043103">
    <property type="term" value="P:hypoxanthine salvage"/>
    <property type="evidence" value="ECO:0007669"/>
    <property type="project" value="TreeGrafter"/>
</dbReference>
<dbReference type="GO" id="GO:0046103">
    <property type="term" value="P:inosine biosynthetic process"/>
    <property type="evidence" value="ECO:0007669"/>
    <property type="project" value="TreeGrafter"/>
</dbReference>
<dbReference type="GO" id="GO:0005829">
    <property type="term" value="C:cytosol"/>
    <property type="evidence" value="ECO:0007669"/>
    <property type="project" value="TreeGrafter"/>
</dbReference>
<dbReference type="PROSITE" id="PS00485">
    <property type="entry name" value="A_DEAMINASE"/>
    <property type="match status" value="1"/>
</dbReference>
<evidence type="ECO:0000313" key="9">
    <source>
        <dbReference type="EMBL" id="KAG8462144.1"/>
    </source>
</evidence>
<dbReference type="InterPro" id="IPR001365">
    <property type="entry name" value="A_deaminase_dom"/>
</dbReference>
<keyword evidence="5" id="KW-0479">Metal-binding</keyword>
<comment type="cofactor">
    <cofactor evidence="1">
        <name>Zn(2+)</name>
        <dbReference type="ChEBI" id="CHEBI:29105"/>
    </cofactor>
</comment>
<feature type="domain" description="Adenosine deaminase" evidence="8">
    <location>
        <begin position="26"/>
        <end position="401"/>
    </location>
</feature>
<organism evidence="9 10">
    <name type="scientific">Diacronema lutheri</name>
    <name type="common">Unicellular marine alga</name>
    <name type="synonym">Monochrysis lutheri</name>
    <dbReference type="NCBI Taxonomy" id="2081491"/>
    <lineage>
        <taxon>Eukaryota</taxon>
        <taxon>Haptista</taxon>
        <taxon>Haptophyta</taxon>
        <taxon>Pavlovophyceae</taxon>
        <taxon>Pavlovales</taxon>
        <taxon>Pavlovaceae</taxon>
        <taxon>Diacronema</taxon>
    </lineage>
</organism>